<evidence type="ECO:0000313" key="2">
    <source>
        <dbReference type="EMBL" id="CAK8677788.1"/>
    </source>
</evidence>
<dbReference type="Proteomes" id="UP001642483">
    <property type="component" value="Unassembled WGS sequence"/>
</dbReference>
<keyword evidence="1" id="KW-1133">Transmembrane helix</keyword>
<keyword evidence="1" id="KW-0472">Membrane</keyword>
<feature type="transmembrane region" description="Helical" evidence="1">
    <location>
        <begin position="69"/>
        <end position="89"/>
    </location>
</feature>
<reference evidence="2 3" key="1">
    <citation type="submission" date="2024-02" db="EMBL/GenBank/DDBJ databases">
        <authorList>
            <person name="Daric V."/>
            <person name="Darras S."/>
        </authorList>
    </citation>
    <scope>NUCLEOTIDE SEQUENCE [LARGE SCALE GENOMIC DNA]</scope>
</reference>
<evidence type="ECO:0000256" key="1">
    <source>
        <dbReference type="SAM" id="Phobius"/>
    </source>
</evidence>
<protein>
    <recommendedName>
        <fullName evidence="4">Transmembrane protein 223</fullName>
    </recommendedName>
</protein>
<comment type="caution">
    <text evidence="2">The sequence shown here is derived from an EMBL/GenBank/DDBJ whole genome shotgun (WGS) entry which is preliminary data.</text>
</comment>
<sequence>MLSIFCRSVPVCLGNLIPKNSTSYRHNILSRLGRLCFSRSFTNNPSKGFSSPKVIYQNKGSQVKELRKWGQMAFIATVFSFGTGAFVLWTDFRIKVGPLKGDKVTVSSDDRNKAIPEVGPMTQKLIAGFLLGVIVAVYFAISHNINKIIKDIVVSTDRQTFSLSLYRLFGQNNMKNIPLRNVSLVNNTIKIRGKQSGFVINDVNIVDRKAFYSYIQRSKDSSVGMGKY</sequence>
<dbReference type="EMBL" id="CAWYQH010000046">
    <property type="protein sequence ID" value="CAK8677788.1"/>
    <property type="molecule type" value="Genomic_DNA"/>
</dbReference>
<gene>
    <name evidence="2" type="ORF">CVLEPA_LOCUS7783</name>
</gene>
<feature type="transmembrane region" description="Helical" evidence="1">
    <location>
        <begin position="125"/>
        <end position="141"/>
    </location>
</feature>
<name>A0ABP0FFZ2_CLALP</name>
<accession>A0ABP0FFZ2</accession>
<keyword evidence="3" id="KW-1185">Reference proteome</keyword>
<evidence type="ECO:0008006" key="4">
    <source>
        <dbReference type="Google" id="ProtNLM"/>
    </source>
</evidence>
<keyword evidence="1" id="KW-0812">Transmembrane</keyword>
<proteinExistence type="predicted"/>
<organism evidence="2 3">
    <name type="scientific">Clavelina lepadiformis</name>
    <name type="common">Light-bulb sea squirt</name>
    <name type="synonym">Ascidia lepadiformis</name>
    <dbReference type="NCBI Taxonomy" id="159417"/>
    <lineage>
        <taxon>Eukaryota</taxon>
        <taxon>Metazoa</taxon>
        <taxon>Chordata</taxon>
        <taxon>Tunicata</taxon>
        <taxon>Ascidiacea</taxon>
        <taxon>Aplousobranchia</taxon>
        <taxon>Clavelinidae</taxon>
        <taxon>Clavelina</taxon>
    </lineage>
</organism>
<evidence type="ECO:0000313" key="3">
    <source>
        <dbReference type="Proteomes" id="UP001642483"/>
    </source>
</evidence>